<dbReference type="SUPFAM" id="SSF47473">
    <property type="entry name" value="EF-hand"/>
    <property type="match status" value="1"/>
</dbReference>
<dbReference type="GO" id="GO:0016197">
    <property type="term" value="P:endosomal transport"/>
    <property type="evidence" value="ECO:0007669"/>
    <property type="project" value="TreeGrafter"/>
</dbReference>
<evidence type="ECO:0000259" key="2">
    <source>
        <dbReference type="PROSITE" id="PS50031"/>
    </source>
</evidence>
<dbReference type="GO" id="GO:0006897">
    <property type="term" value="P:endocytosis"/>
    <property type="evidence" value="ECO:0007669"/>
    <property type="project" value="TreeGrafter"/>
</dbReference>
<dbReference type="SMART" id="SM00027">
    <property type="entry name" value="EH"/>
    <property type="match status" value="1"/>
</dbReference>
<dbReference type="EMBL" id="OU503040">
    <property type="protein sequence ID" value="CAI9762245.1"/>
    <property type="molecule type" value="Genomic_DNA"/>
</dbReference>
<dbReference type="PANTHER" id="PTHR11216:SF31">
    <property type="entry name" value="AT21416P"/>
    <property type="match status" value="1"/>
</dbReference>
<dbReference type="GO" id="GO:0005737">
    <property type="term" value="C:cytoplasm"/>
    <property type="evidence" value="ECO:0007669"/>
    <property type="project" value="TreeGrafter"/>
</dbReference>
<accession>A0AAD1Z3Q5</accession>
<dbReference type="InterPro" id="IPR010920">
    <property type="entry name" value="LSM_dom_sf"/>
</dbReference>
<organism evidence="4 5">
    <name type="scientific">Fraxinus pennsylvanica</name>
    <dbReference type="NCBI Taxonomy" id="56036"/>
    <lineage>
        <taxon>Eukaryota</taxon>
        <taxon>Viridiplantae</taxon>
        <taxon>Streptophyta</taxon>
        <taxon>Embryophyta</taxon>
        <taxon>Tracheophyta</taxon>
        <taxon>Spermatophyta</taxon>
        <taxon>Magnoliopsida</taxon>
        <taxon>eudicotyledons</taxon>
        <taxon>Gunneridae</taxon>
        <taxon>Pentapetalae</taxon>
        <taxon>asterids</taxon>
        <taxon>lamiids</taxon>
        <taxon>Lamiales</taxon>
        <taxon>Oleaceae</taxon>
        <taxon>Oleeae</taxon>
        <taxon>Fraxinus</taxon>
    </lineage>
</organism>
<dbReference type="Pfam" id="PF12763">
    <property type="entry name" value="EH"/>
    <property type="match status" value="1"/>
</dbReference>
<reference evidence="4" key="1">
    <citation type="submission" date="2023-05" db="EMBL/GenBank/DDBJ databases">
        <authorList>
            <person name="Huff M."/>
        </authorList>
    </citation>
    <scope>NUCLEOTIDE SEQUENCE</scope>
</reference>
<dbReference type="InterPro" id="IPR002048">
    <property type="entry name" value="EF_hand_dom"/>
</dbReference>
<dbReference type="InterPro" id="IPR025609">
    <property type="entry name" value="Lsm14-like_N"/>
</dbReference>
<evidence type="ECO:0000313" key="4">
    <source>
        <dbReference type="EMBL" id="CAI9762245.1"/>
    </source>
</evidence>
<dbReference type="Gene3D" id="3.30.200.20">
    <property type="entry name" value="Phosphorylase Kinase, domain 1"/>
    <property type="match status" value="1"/>
</dbReference>
<keyword evidence="1" id="KW-0547">Nucleotide-binding</keyword>
<dbReference type="Gene3D" id="1.10.238.10">
    <property type="entry name" value="EF-hand"/>
    <property type="match status" value="1"/>
</dbReference>
<dbReference type="InterPro" id="IPR011992">
    <property type="entry name" value="EF-hand-dom_pair"/>
</dbReference>
<protein>
    <submittedName>
        <fullName evidence="4">Uncharacterized protein</fullName>
    </submittedName>
</protein>
<dbReference type="GO" id="GO:0005886">
    <property type="term" value="C:plasma membrane"/>
    <property type="evidence" value="ECO:0007669"/>
    <property type="project" value="TreeGrafter"/>
</dbReference>
<dbReference type="PROSITE" id="PS50222">
    <property type="entry name" value="EF_HAND_2"/>
    <property type="match status" value="1"/>
</dbReference>
<dbReference type="Pfam" id="PF12701">
    <property type="entry name" value="LSM14"/>
    <property type="match status" value="1"/>
</dbReference>
<keyword evidence="5" id="KW-1185">Reference proteome</keyword>
<dbReference type="InterPro" id="IPR011009">
    <property type="entry name" value="Kinase-like_dom_sf"/>
</dbReference>
<gene>
    <name evidence="4" type="ORF">FPE_LOCUS9675</name>
</gene>
<dbReference type="SUPFAM" id="SSF56112">
    <property type="entry name" value="Protein kinase-like (PK-like)"/>
    <property type="match status" value="1"/>
</dbReference>
<dbReference type="InterPro" id="IPR031692">
    <property type="entry name" value="EHD_N"/>
</dbReference>
<evidence type="ECO:0000313" key="5">
    <source>
        <dbReference type="Proteomes" id="UP000834106"/>
    </source>
</evidence>
<dbReference type="Pfam" id="PF16880">
    <property type="entry name" value="EHD_N"/>
    <property type="match status" value="1"/>
</dbReference>
<sequence length="375" mass="41223">MAAESSTAASSSRSGGRASADSYIGSFISLTSKSEVRYEGILYNINNEESSIDLCNGVDYEEKGEDFVNIQVATDSGLQVSPSSSCIQPLAVSESLMRRGIQSGGGFVESLRSPYLLPMIGFCSESNHKLLVYEFMANDGLQEHLYPIGVPISLCSKEDQKIYQTWFNFADSDGYGRLTGNDATKFFEMSNLSKHELEQVWAIAEPKRQGFLGFKEFITAMQLISLAQEGNELTSDLKSTADIETPSLTSMEGLDALLAKSEGATMNGSSYSNGSTQSLPMLPMMYSTKSKKKNPTCLVLYNEKLQPLESAYRFNDFGSPVLVEFIKVTQFLINVVDPTPQKITALNQLVKPKYDNSPCIVEEGTNTQLTTRTLR</sequence>
<dbReference type="GO" id="GO:0000166">
    <property type="term" value="F:nucleotide binding"/>
    <property type="evidence" value="ECO:0007669"/>
    <property type="project" value="UniProtKB-KW"/>
</dbReference>
<dbReference type="Gene3D" id="2.30.30.100">
    <property type="match status" value="1"/>
</dbReference>
<evidence type="ECO:0000256" key="1">
    <source>
        <dbReference type="ARBA" id="ARBA00022741"/>
    </source>
</evidence>
<dbReference type="InterPro" id="IPR000261">
    <property type="entry name" value="EH_dom"/>
</dbReference>
<feature type="domain" description="EH" evidence="2">
    <location>
        <begin position="159"/>
        <end position="247"/>
    </location>
</feature>
<evidence type="ECO:0000259" key="3">
    <source>
        <dbReference type="PROSITE" id="PS50222"/>
    </source>
</evidence>
<dbReference type="Proteomes" id="UP000834106">
    <property type="component" value="Chromosome 5"/>
</dbReference>
<dbReference type="PANTHER" id="PTHR11216">
    <property type="entry name" value="EH DOMAIN"/>
    <property type="match status" value="1"/>
</dbReference>
<feature type="domain" description="EF-hand" evidence="3">
    <location>
        <begin position="192"/>
        <end position="227"/>
    </location>
</feature>
<dbReference type="AlphaFoldDB" id="A0AAD1Z3Q5"/>
<dbReference type="SMART" id="SM01271">
    <property type="entry name" value="LSM14"/>
    <property type="match status" value="1"/>
</dbReference>
<proteinExistence type="predicted"/>
<dbReference type="CDD" id="cd00052">
    <property type="entry name" value="EH"/>
    <property type="match status" value="1"/>
</dbReference>
<dbReference type="GO" id="GO:0005509">
    <property type="term" value="F:calcium ion binding"/>
    <property type="evidence" value="ECO:0007669"/>
    <property type="project" value="InterPro"/>
</dbReference>
<dbReference type="PROSITE" id="PS50031">
    <property type="entry name" value="EH"/>
    <property type="match status" value="1"/>
</dbReference>
<name>A0AAD1Z3Q5_9LAMI</name>
<dbReference type="SUPFAM" id="SSF50182">
    <property type="entry name" value="Sm-like ribonucleoproteins"/>
    <property type="match status" value="1"/>
</dbReference>